<evidence type="ECO:0000259" key="1">
    <source>
        <dbReference type="Pfam" id="PF13338"/>
    </source>
</evidence>
<keyword evidence="3" id="KW-1185">Reference proteome</keyword>
<feature type="domain" description="AbiEi antitoxin N-terminal" evidence="1">
    <location>
        <begin position="10"/>
        <end position="44"/>
    </location>
</feature>
<dbReference type="Pfam" id="PF13338">
    <property type="entry name" value="AbiEi_4"/>
    <property type="match status" value="1"/>
</dbReference>
<protein>
    <recommendedName>
        <fullName evidence="1">AbiEi antitoxin N-terminal domain-containing protein</fullName>
    </recommendedName>
</protein>
<sequence>MTVTELGAAFTLRDARAIGVRKDQVYELVARGELDRLGRGVFVRVDLVDPAHAALAAATSARPASTMCLTSALVHHGLSDAIPFAVDVALPRGTRHPAGFEQVSWHSFEASTFDVGREFLDAGGDTKVAVYSAERTIVDSFRLMHLEGADVAHEALRRWLRRRGSSPSRLIRTAEAFPRALPRLRLALEALL</sequence>
<reference evidence="2 3" key="1">
    <citation type="submission" date="2021-07" db="EMBL/GenBank/DDBJ databases">
        <title>complete genome sequencing of Tessaracoccus sp.J1M15.</title>
        <authorList>
            <person name="Bae J.-W."/>
            <person name="Kim D.-y."/>
        </authorList>
    </citation>
    <scope>NUCLEOTIDE SEQUENCE [LARGE SCALE GENOMIC DNA]</scope>
    <source>
        <strain evidence="2 3">J1M15</strain>
    </source>
</reference>
<accession>A0ABX8SS93</accession>
<evidence type="ECO:0000313" key="2">
    <source>
        <dbReference type="EMBL" id="QXT64049.1"/>
    </source>
</evidence>
<proteinExistence type="predicted"/>
<dbReference type="Proteomes" id="UP000824504">
    <property type="component" value="Chromosome"/>
</dbReference>
<name>A0ABX8SS93_9ACTN</name>
<evidence type="ECO:0000313" key="3">
    <source>
        <dbReference type="Proteomes" id="UP000824504"/>
    </source>
</evidence>
<dbReference type="RefSeq" id="WP_219083973.1">
    <property type="nucleotide sequence ID" value="NZ_CP079216.1"/>
</dbReference>
<organism evidence="2 3">
    <name type="scientific">Tessaracoccus palaemonis</name>
    <dbReference type="NCBI Taxonomy" id="2829499"/>
    <lineage>
        <taxon>Bacteria</taxon>
        <taxon>Bacillati</taxon>
        <taxon>Actinomycetota</taxon>
        <taxon>Actinomycetes</taxon>
        <taxon>Propionibacteriales</taxon>
        <taxon>Propionibacteriaceae</taxon>
        <taxon>Tessaracoccus</taxon>
    </lineage>
</organism>
<gene>
    <name evidence="2" type="ORF">KDB89_06235</name>
</gene>
<dbReference type="InterPro" id="IPR025159">
    <property type="entry name" value="AbiEi_N"/>
</dbReference>
<dbReference type="EMBL" id="CP079216">
    <property type="protein sequence ID" value="QXT64049.1"/>
    <property type="molecule type" value="Genomic_DNA"/>
</dbReference>